<dbReference type="AlphaFoldDB" id="A0A1Z5RMJ8"/>
<feature type="region of interest" description="Disordered" evidence="1">
    <location>
        <begin position="1"/>
        <end position="35"/>
    </location>
</feature>
<evidence type="ECO:0000313" key="3">
    <source>
        <dbReference type="Proteomes" id="UP000000768"/>
    </source>
</evidence>
<evidence type="ECO:0000313" key="2">
    <source>
        <dbReference type="EMBL" id="OQU84964.1"/>
    </source>
</evidence>
<reference evidence="2" key="2">
    <citation type="submission" date="2017-02" db="EMBL/GenBank/DDBJ databases">
        <title>WGS assembly of Sorghum bicolor.</title>
        <authorList>
            <person name="Paterson A."/>
            <person name="Mullet J."/>
            <person name="Bowers J."/>
            <person name="Bruggmann R."/>
            <person name="Dubchak I."/>
            <person name="Grimwood J."/>
            <person name="Gundlach H."/>
            <person name="Haberer G."/>
            <person name="Hellsten U."/>
            <person name="Mitros T."/>
            <person name="Poliakov A."/>
            <person name="Schmutz J."/>
            <person name="Spannagl M."/>
            <person name="Tang H."/>
            <person name="Wang X."/>
            <person name="Wicker T."/>
            <person name="Bharti A."/>
            <person name="Chapman J."/>
            <person name="Feltus F."/>
            <person name="Gowik U."/>
            <person name="Grigoriev I."/>
            <person name="Lyons E."/>
            <person name="Maher C."/>
            <person name="Martis M."/>
            <person name="Narechania A."/>
            <person name="Otillar R."/>
            <person name="Penning B."/>
            <person name="Salamov A."/>
            <person name="Wang Y."/>
            <person name="Zhang L."/>
            <person name="Carpita N."/>
            <person name="Freeling M."/>
            <person name="Gingle A."/>
            <person name="Hash C."/>
            <person name="Keller B."/>
            <person name="Klein P."/>
            <person name="Kresovich S."/>
            <person name="Mccann M."/>
            <person name="Ming R."/>
            <person name="Peterson D."/>
            <person name="Rahman M."/>
            <person name="Ware D."/>
            <person name="Westhoff P."/>
            <person name="Mayer K."/>
            <person name="Messing J."/>
            <person name="Sims D."/>
            <person name="Jenkins J."/>
            <person name="Shu S."/>
            <person name="Rokhsar D."/>
        </authorList>
    </citation>
    <scope>NUCLEOTIDE SEQUENCE</scope>
</reference>
<organism evidence="2 3">
    <name type="scientific">Sorghum bicolor</name>
    <name type="common">Sorghum</name>
    <name type="synonym">Sorghum vulgare</name>
    <dbReference type="NCBI Taxonomy" id="4558"/>
    <lineage>
        <taxon>Eukaryota</taxon>
        <taxon>Viridiplantae</taxon>
        <taxon>Streptophyta</taxon>
        <taxon>Embryophyta</taxon>
        <taxon>Tracheophyta</taxon>
        <taxon>Spermatophyta</taxon>
        <taxon>Magnoliopsida</taxon>
        <taxon>Liliopsida</taxon>
        <taxon>Poales</taxon>
        <taxon>Poaceae</taxon>
        <taxon>PACMAD clade</taxon>
        <taxon>Panicoideae</taxon>
        <taxon>Andropogonodae</taxon>
        <taxon>Andropogoneae</taxon>
        <taxon>Sorghinae</taxon>
        <taxon>Sorghum</taxon>
    </lineage>
</organism>
<dbReference type="EMBL" id="CM000763">
    <property type="protein sequence ID" value="OQU84965.1"/>
    <property type="molecule type" value="Genomic_DNA"/>
</dbReference>
<accession>A0A1Z5RMJ8</accession>
<reference evidence="2 3" key="1">
    <citation type="journal article" date="2009" name="Nature">
        <title>The Sorghum bicolor genome and the diversification of grasses.</title>
        <authorList>
            <person name="Paterson A.H."/>
            <person name="Bowers J.E."/>
            <person name="Bruggmann R."/>
            <person name="Dubchak I."/>
            <person name="Grimwood J."/>
            <person name="Gundlach H."/>
            <person name="Haberer G."/>
            <person name="Hellsten U."/>
            <person name="Mitros T."/>
            <person name="Poliakov A."/>
            <person name="Schmutz J."/>
            <person name="Spannagl M."/>
            <person name="Tang H."/>
            <person name="Wang X."/>
            <person name="Wicker T."/>
            <person name="Bharti A.K."/>
            <person name="Chapman J."/>
            <person name="Feltus F.A."/>
            <person name="Gowik U."/>
            <person name="Grigoriev I.V."/>
            <person name="Lyons E."/>
            <person name="Maher C.A."/>
            <person name="Martis M."/>
            <person name="Narechania A."/>
            <person name="Otillar R.P."/>
            <person name="Penning B.W."/>
            <person name="Salamov A.A."/>
            <person name="Wang Y."/>
            <person name="Zhang L."/>
            <person name="Carpita N.C."/>
            <person name="Freeling M."/>
            <person name="Gingle A.R."/>
            <person name="Hash C.T."/>
            <person name="Keller B."/>
            <person name="Klein P."/>
            <person name="Kresovich S."/>
            <person name="McCann M.C."/>
            <person name="Ming R."/>
            <person name="Peterson D.G."/>
            <person name="Mehboob-ur-Rahman"/>
            <person name="Ware D."/>
            <person name="Westhoff P."/>
            <person name="Mayer K.F."/>
            <person name="Messing J."/>
            <person name="Rokhsar D.S."/>
        </authorList>
    </citation>
    <scope>NUCLEOTIDE SEQUENCE [LARGE SCALE GENOMIC DNA]</scope>
    <source>
        <strain evidence="3">cv. BTx623</strain>
    </source>
</reference>
<feature type="compositionally biased region" description="Polar residues" evidence="1">
    <location>
        <begin position="1"/>
        <end position="21"/>
    </location>
</feature>
<protein>
    <submittedName>
        <fullName evidence="2">Uncharacterized protein</fullName>
    </submittedName>
</protein>
<proteinExistence type="predicted"/>
<keyword evidence="3" id="KW-1185">Reference proteome</keyword>
<dbReference type="InParanoid" id="A0A1Z5RMJ8"/>
<name>A0A1Z5RMJ8_SORBI</name>
<dbReference type="Gramene" id="OQU84965">
    <property type="protein sequence ID" value="OQU84965"/>
    <property type="gene ID" value="SORBI_3004G150901"/>
</dbReference>
<feature type="compositionally biased region" description="Low complexity" evidence="1">
    <location>
        <begin position="22"/>
        <end position="35"/>
    </location>
</feature>
<reference evidence="3" key="3">
    <citation type="journal article" date="2018" name="Plant J.">
        <title>The Sorghum bicolor reference genome: improved assembly, gene annotations, a transcriptome atlas, and signatures of genome organization.</title>
        <authorList>
            <person name="McCormick R.F."/>
            <person name="Truong S.K."/>
            <person name="Sreedasyam A."/>
            <person name="Jenkins J."/>
            <person name="Shu S."/>
            <person name="Sims D."/>
            <person name="Kennedy M."/>
            <person name="Amirebrahimi M."/>
            <person name="Weers B.D."/>
            <person name="McKinley B."/>
            <person name="Mattison A."/>
            <person name="Morishige D.T."/>
            <person name="Grimwood J."/>
            <person name="Schmutz J."/>
            <person name="Mullet J.E."/>
        </authorList>
    </citation>
    <scope>NUCLEOTIDE SEQUENCE [LARGE SCALE GENOMIC DNA]</scope>
    <source>
        <strain evidence="3">cv. BTx623</strain>
    </source>
</reference>
<sequence>MQQTHSHITSLSASHASTRGASSSPPLSSPSHQQERLLSLHISSLPLLLLHQKEDRMPPRIDFAALVFTSESMDAILFHDKSSPRKIVAATLTRCPRSNVVATGCCWVLTNSKIISKVELSMSSL</sequence>
<gene>
    <name evidence="2" type="ORF">SORBI_3004G150901</name>
</gene>
<dbReference type="Gramene" id="OQU84964">
    <property type="protein sequence ID" value="OQU84964"/>
    <property type="gene ID" value="SORBI_3004G150901"/>
</dbReference>
<dbReference type="EMBL" id="CM000763">
    <property type="protein sequence ID" value="OQU84964.1"/>
    <property type="molecule type" value="Genomic_DNA"/>
</dbReference>
<evidence type="ECO:0000256" key="1">
    <source>
        <dbReference type="SAM" id="MobiDB-lite"/>
    </source>
</evidence>
<dbReference type="Proteomes" id="UP000000768">
    <property type="component" value="Chromosome 4"/>
</dbReference>